<proteinExistence type="predicted"/>
<sequence>MSSGRRRLPHPTGSGKDFLLPLALTLTTAAIATVGLYFWPGSDSSWTSPHESEDEAEVGGRSRKPKRHQYFDRITEEDTDDLIEDARRDEKIRREKSAHRHHTDSTTHSTHSARHNTSSSSTMMTGALVVDKIEHAVEKAADLLPGSSERKKAEALKEIKKEAEEASRTQQYIPMPARKKNVAIVVSERKVLFGQDTDLDFEEAGLPSSLLSHLPHPLDLTHTVVNILIYSPQLKNHPLSKSSAFRSQKSAAAEAPVGGPDKLLRKPSASHFSPSASTFTLAASMLPSECPLEHILPFTQEESIIPLLRILAPETVYIEEPLTLPSSGAIVSTLLEGGWVGNVVVGLIGDDDQLAQLMDSDDEKIQEEEKTRKGEGKWWGTEAQGSVRGTFGNRVQIVEGWVLIEDWRRRVVERP</sequence>
<gene>
    <name evidence="2" type="ORF">L873DRAFT_1670350</name>
</gene>
<feature type="region of interest" description="Disordered" evidence="1">
    <location>
        <begin position="241"/>
        <end position="260"/>
    </location>
</feature>
<keyword evidence="3" id="KW-1185">Reference proteome</keyword>
<dbReference type="EMBL" id="ML120363">
    <property type="protein sequence ID" value="RPB03281.1"/>
    <property type="molecule type" value="Genomic_DNA"/>
</dbReference>
<accession>A0A3N4K4E4</accession>
<dbReference type="OrthoDB" id="5327700at2759"/>
<organism evidence="2 3">
    <name type="scientific">Choiromyces venosus 120613-1</name>
    <dbReference type="NCBI Taxonomy" id="1336337"/>
    <lineage>
        <taxon>Eukaryota</taxon>
        <taxon>Fungi</taxon>
        <taxon>Dikarya</taxon>
        <taxon>Ascomycota</taxon>
        <taxon>Pezizomycotina</taxon>
        <taxon>Pezizomycetes</taxon>
        <taxon>Pezizales</taxon>
        <taxon>Tuberaceae</taxon>
        <taxon>Choiromyces</taxon>
    </lineage>
</organism>
<evidence type="ECO:0000313" key="3">
    <source>
        <dbReference type="Proteomes" id="UP000276215"/>
    </source>
</evidence>
<feature type="compositionally biased region" description="Low complexity" evidence="1">
    <location>
        <begin position="106"/>
        <end position="122"/>
    </location>
</feature>
<reference evidence="2 3" key="1">
    <citation type="journal article" date="2018" name="Nat. Ecol. Evol.">
        <title>Pezizomycetes genomes reveal the molecular basis of ectomycorrhizal truffle lifestyle.</title>
        <authorList>
            <person name="Murat C."/>
            <person name="Payen T."/>
            <person name="Noel B."/>
            <person name="Kuo A."/>
            <person name="Morin E."/>
            <person name="Chen J."/>
            <person name="Kohler A."/>
            <person name="Krizsan K."/>
            <person name="Balestrini R."/>
            <person name="Da Silva C."/>
            <person name="Montanini B."/>
            <person name="Hainaut M."/>
            <person name="Levati E."/>
            <person name="Barry K.W."/>
            <person name="Belfiori B."/>
            <person name="Cichocki N."/>
            <person name="Clum A."/>
            <person name="Dockter R.B."/>
            <person name="Fauchery L."/>
            <person name="Guy J."/>
            <person name="Iotti M."/>
            <person name="Le Tacon F."/>
            <person name="Lindquist E.A."/>
            <person name="Lipzen A."/>
            <person name="Malagnac F."/>
            <person name="Mello A."/>
            <person name="Molinier V."/>
            <person name="Miyauchi S."/>
            <person name="Poulain J."/>
            <person name="Riccioni C."/>
            <person name="Rubini A."/>
            <person name="Sitrit Y."/>
            <person name="Splivallo R."/>
            <person name="Traeger S."/>
            <person name="Wang M."/>
            <person name="Zifcakova L."/>
            <person name="Wipf D."/>
            <person name="Zambonelli A."/>
            <person name="Paolocci F."/>
            <person name="Nowrousian M."/>
            <person name="Ottonello S."/>
            <person name="Baldrian P."/>
            <person name="Spatafora J.W."/>
            <person name="Henrissat B."/>
            <person name="Nagy L.G."/>
            <person name="Aury J.M."/>
            <person name="Wincker P."/>
            <person name="Grigoriev I.V."/>
            <person name="Bonfante P."/>
            <person name="Martin F.M."/>
        </authorList>
    </citation>
    <scope>NUCLEOTIDE SEQUENCE [LARGE SCALE GENOMIC DNA]</scope>
    <source>
        <strain evidence="2 3">120613-1</strain>
    </source>
</reference>
<feature type="region of interest" description="Disordered" evidence="1">
    <location>
        <begin position="44"/>
        <end position="72"/>
    </location>
</feature>
<dbReference type="STRING" id="1336337.A0A3N4K4E4"/>
<dbReference type="Proteomes" id="UP000276215">
    <property type="component" value="Unassembled WGS sequence"/>
</dbReference>
<evidence type="ECO:0000256" key="1">
    <source>
        <dbReference type="SAM" id="MobiDB-lite"/>
    </source>
</evidence>
<dbReference type="AlphaFoldDB" id="A0A3N4K4E4"/>
<feature type="compositionally biased region" description="Polar residues" evidence="1">
    <location>
        <begin position="241"/>
        <end position="250"/>
    </location>
</feature>
<protein>
    <submittedName>
        <fullName evidence="2">Uncharacterized protein</fullName>
    </submittedName>
</protein>
<name>A0A3N4K4E4_9PEZI</name>
<feature type="region of interest" description="Disordered" evidence="1">
    <location>
        <begin position="92"/>
        <end position="122"/>
    </location>
</feature>
<evidence type="ECO:0000313" key="2">
    <source>
        <dbReference type="EMBL" id="RPB03281.1"/>
    </source>
</evidence>